<dbReference type="RefSeq" id="WP_196283875.1">
    <property type="nucleotide sequence ID" value="NZ_JADQDQ010000013.1"/>
</dbReference>
<accession>A0ABS0IMB9</accession>
<reference evidence="2 3" key="1">
    <citation type="submission" date="2020-11" db="EMBL/GenBank/DDBJ databases">
        <authorList>
            <person name="Kim M.K."/>
        </authorList>
    </citation>
    <scope>NUCLEOTIDE SEQUENCE [LARGE SCALE GENOMIC DNA]</scope>
    <source>
        <strain evidence="2 3">BT683</strain>
    </source>
</reference>
<keyword evidence="3" id="KW-1185">Reference proteome</keyword>
<comment type="caution">
    <text evidence="2">The sequence shown here is derived from an EMBL/GenBank/DDBJ whole genome shotgun (WGS) entry which is preliminary data.</text>
</comment>
<evidence type="ECO:0008006" key="4">
    <source>
        <dbReference type="Google" id="ProtNLM"/>
    </source>
</evidence>
<evidence type="ECO:0000313" key="3">
    <source>
        <dbReference type="Proteomes" id="UP000597617"/>
    </source>
</evidence>
<feature type="region of interest" description="Disordered" evidence="1">
    <location>
        <begin position="514"/>
        <end position="535"/>
    </location>
</feature>
<name>A0ABS0IMB9_9BACT</name>
<dbReference type="EMBL" id="JADQDQ010000013">
    <property type="protein sequence ID" value="MBF9239523.1"/>
    <property type="molecule type" value="Genomic_DNA"/>
</dbReference>
<gene>
    <name evidence="2" type="ORF">I2I05_19170</name>
</gene>
<dbReference type="Proteomes" id="UP000597617">
    <property type="component" value="Unassembled WGS sequence"/>
</dbReference>
<protein>
    <recommendedName>
        <fullName evidence="4">DNA-directed DNA polymerase family A palm domain-containing protein</fullName>
    </recommendedName>
</protein>
<proteinExistence type="predicted"/>
<sequence length="567" mass="64415">MRVPAAFSFSDVFRCEFDDVPTTTVEKENLKNTAYYILNALVRYRYDGRALRELEKTGYLPLNADLLKANCDNRYKRVLEVLCREGVVEAESQTYGPGRSRRYRLSPAMDRSAPEFKELDGTIQRRYLKHQVAGANKAEIGENSLKHLTVWLKGTRLTARVEDLHYFIEAAFPRVQALVARSGYPPEDQAELLGRAVLRVNHQLDSIRRLVAGEFRPSNTGRDERLHSLLVRMKRELRSFLLYDGQPLVSLDVRSSQPYLLLVLLSKEFYKRAEANSLSWASVVSGRNFSNHHILITPDANHPSYYSKIPLVLSELSDTQFAKKQVFPKIAWSEGFYKDFARKVTGGEPTPPQVEKMKEEGIWMFFEPKAKKFNSRIFAQFQHHYPVEAAAIRAVHKLAPKLLPLLLQRLEARILLHGVAKDIAGRLPKAPLLTVHDSILTTPAYATHVKKLMAAGLKKYVGVTPGIKEELLTAEKEFASTTLENVGKPGVVKGVDSFAEKIFKSAVKAYKKAKRDARRRKTSPMSLAHHGLDPPILNELPQHEGKHLFSPRFYHPDWKLPENAEGQ</sequence>
<organism evidence="2 3">
    <name type="scientific">Hymenobacter jeongseonensis</name>
    <dbReference type="NCBI Taxonomy" id="2791027"/>
    <lineage>
        <taxon>Bacteria</taxon>
        <taxon>Pseudomonadati</taxon>
        <taxon>Bacteroidota</taxon>
        <taxon>Cytophagia</taxon>
        <taxon>Cytophagales</taxon>
        <taxon>Hymenobacteraceae</taxon>
        <taxon>Hymenobacter</taxon>
    </lineage>
</organism>
<evidence type="ECO:0000256" key="1">
    <source>
        <dbReference type="SAM" id="MobiDB-lite"/>
    </source>
</evidence>
<evidence type="ECO:0000313" key="2">
    <source>
        <dbReference type="EMBL" id="MBF9239523.1"/>
    </source>
</evidence>